<dbReference type="Gene3D" id="1.10.40.30">
    <property type="entry name" value="Fumarase/aspartase (C-terminal domain)"/>
    <property type="match status" value="1"/>
</dbReference>
<keyword evidence="4" id="KW-0028">Amino-acid biosynthesis</keyword>
<evidence type="ECO:0000256" key="2">
    <source>
        <dbReference type="ARBA" id="ARBA00004941"/>
    </source>
</evidence>
<dbReference type="EMBL" id="JACGXN010000003">
    <property type="protein sequence ID" value="MBA8878991.1"/>
    <property type="molecule type" value="Genomic_DNA"/>
</dbReference>
<dbReference type="InterPro" id="IPR029419">
    <property type="entry name" value="Arg_succ_lyase_C"/>
</dbReference>
<dbReference type="CDD" id="cd01359">
    <property type="entry name" value="Argininosuccinate_lyase"/>
    <property type="match status" value="1"/>
</dbReference>
<keyword evidence="5 8" id="KW-0456">Lyase</keyword>
<dbReference type="EC" id="4.3.2.1" evidence="3"/>
<dbReference type="UniPathway" id="UPA00068">
    <property type="reaction ID" value="UER00114"/>
</dbReference>
<dbReference type="SUPFAM" id="SSF48557">
    <property type="entry name" value="L-aspartase-like"/>
    <property type="match status" value="1"/>
</dbReference>
<dbReference type="GO" id="GO:0005829">
    <property type="term" value="C:cytosol"/>
    <property type="evidence" value="ECO:0007669"/>
    <property type="project" value="TreeGrafter"/>
</dbReference>
<dbReference type="Pfam" id="PF14698">
    <property type="entry name" value="ASL_C2"/>
    <property type="match status" value="1"/>
</dbReference>
<feature type="domain" description="Fumarate lyase N-terminal" evidence="6">
    <location>
        <begin position="97"/>
        <end position="295"/>
    </location>
</feature>
<dbReference type="Gene3D" id="1.10.275.10">
    <property type="entry name" value="Fumarase/aspartase (N-terminal domain)"/>
    <property type="match status" value="1"/>
</dbReference>
<comment type="catalytic activity">
    <reaction evidence="1">
        <text>2-(N(omega)-L-arginino)succinate = fumarate + L-arginine</text>
        <dbReference type="Rhea" id="RHEA:24020"/>
        <dbReference type="ChEBI" id="CHEBI:29806"/>
        <dbReference type="ChEBI" id="CHEBI:32682"/>
        <dbReference type="ChEBI" id="CHEBI:57472"/>
        <dbReference type="EC" id="4.3.2.1"/>
    </reaction>
</comment>
<accession>A0A839EG93</accession>
<keyword evidence="9" id="KW-1185">Reference proteome</keyword>
<dbReference type="Pfam" id="PF00206">
    <property type="entry name" value="Lyase_1"/>
    <property type="match status" value="1"/>
</dbReference>
<name>A0A839EG93_9HYPH</name>
<organism evidence="8 9">
    <name type="scientific">Phyllobacterium myrsinacearum</name>
    <dbReference type="NCBI Taxonomy" id="28101"/>
    <lineage>
        <taxon>Bacteria</taxon>
        <taxon>Pseudomonadati</taxon>
        <taxon>Pseudomonadota</taxon>
        <taxon>Alphaproteobacteria</taxon>
        <taxon>Hyphomicrobiales</taxon>
        <taxon>Phyllobacteriaceae</taxon>
        <taxon>Phyllobacterium</taxon>
    </lineage>
</organism>
<evidence type="ECO:0000313" key="8">
    <source>
        <dbReference type="EMBL" id="MBA8878991.1"/>
    </source>
</evidence>
<dbReference type="Gene3D" id="1.20.200.10">
    <property type="entry name" value="Fumarase/aspartase (Central domain)"/>
    <property type="match status" value="1"/>
</dbReference>
<dbReference type="PANTHER" id="PTHR43814">
    <property type="entry name" value="ARGININOSUCCINATE LYASE"/>
    <property type="match status" value="1"/>
</dbReference>
<dbReference type="InterPro" id="IPR022761">
    <property type="entry name" value="Fumarate_lyase_N"/>
</dbReference>
<proteinExistence type="predicted"/>
<dbReference type="Proteomes" id="UP000549052">
    <property type="component" value="Unassembled WGS sequence"/>
</dbReference>
<dbReference type="PRINTS" id="PR00149">
    <property type="entry name" value="FUMRATELYASE"/>
</dbReference>
<evidence type="ECO:0000256" key="3">
    <source>
        <dbReference type="ARBA" id="ARBA00012338"/>
    </source>
</evidence>
<dbReference type="GO" id="GO:0042450">
    <property type="term" value="P:L-arginine biosynthetic process via ornithine"/>
    <property type="evidence" value="ECO:0007669"/>
    <property type="project" value="InterPro"/>
</dbReference>
<evidence type="ECO:0000256" key="4">
    <source>
        <dbReference type="ARBA" id="ARBA00022571"/>
    </source>
</evidence>
<sequence>MKFQIYTLAIAVSLSPVCTYAQQQQNRDEFFWLGEINKATAVINTDEGLLDKALVPRITAGLTKVINEGNQPGAKRPSSVITFEPLLIKAAGPEVTLLHAGRSSQDMHATYRAAILRDELLDLAEQLNSTSGTMVTLAEKHVDTIVPNYTNGVAAQPNSFGHYLLGHAAGLDRDAQRIREAYARVDRSAMGTTVLNGTSWPLNRKRMAGYLGFSDIVDNAYDAAQISSTDEPVEVGAIVTSVALHTGQFVEDIMTQYAQPRPWILLQEGGGNTYVSSAMPQKRNPGLLNSTRQDASTAVTLAMGAVIQAHNITPGMSDAKDVNANSAMVASAVKVLEGWNKILASLVIDPSRALEELNSDWTASQELADVLMRKYKLPFRVGHHFASEIVDFAKAKNIKPLDFPYSEAKRIYAEAVKESGFPADLPMNEEEFRSTLDPVSIVKNRASVGGPQPSEMDRMLKAAKEKIVRNEEWVTQHRAQITESLARLDADFDQLKSGNN</sequence>
<dbReference type="PRINTS" id="PR00145">
    <property type="entry name" value="ARGSUCLYASE"/>
</dbReference>
<dbReference type="PANTHER" id="PTHR43814:SF1">
    <property type="entry name" value="ARGININOSUCCINATE LYASE"/>
    <property type="match status" value="1"/>
</dbReference>
<reference evidence="8 9" key="1">
    <citation type="submission" date="2020-07" db="EMBL/GenBank/DDBJ databases">
        <title>Genomic Encyclopedia of Type Strains, Phase IV (KMG-V): Genome sequencing to study the core and pangenomes of soil and plant-associated prokaryotes.</title>
        <authorList>
            <person name="Whitman W."/>
        </authorList>
    </citation>
    <scope>NUCLEOTIDE SEQUENCE [LARGE SCALE GENOMIC DNA]</scope>
    <source>
        <strain evidence="8 9">AN3</strain>
    </source>
</reference>
<comment type="caution">
    <text evidence="8">The sequence shown here is derived from an EMBL/GenBank/DDBJ whole genome shotgun (WGS) entry which is preliminary data.</text>
</comment>
<dbReference type="InterPro" id="IPR008948">
    <property type="entry name" value="L-Aspartase-like"/>
</dbReference>
<evidence type="ECO:0000256" key="1">
    <source>
        <dbReference type="ARBA" id="ARBA00000985"/>
    </source>
</evidence>
<dbReference type="InterPro" id="IPR000362">
    <property type="entry name" value="Fumarate_lyase_fam"/>
</dbReference>
<comment type="pathway">
    <text evidence="2">Amino-acid biosynthesis; L-arginine biosynthesis; L-arginine from L-ornithine and carbamoyl phosphate: step 3/3.</text>
</comment>
<evidence type="ECO:0000259" key="6">
    <source>
        <dbReference type="Pfam" id="PF00206"/>
    </source>
</evidence>
<feature type="domain" description="Argininosuccinate lyase C-terminal" evidence="7">
    <location>
        <begin position="365"/>
        <end position="442"/>
    </location>
</feature>
<evidence type="ECO:0000256" key="5">
    <source>
        <dbReference type="ARBA" id="ARBA00023239"/>
    </source>
</evidence>
<dbReference type="RefSeq" id="WP_182549668.1">
    <property type="nucleotide sequence ID" value="NZ_JACGXN010000003.1"/>
</dbReference>
<dbReference type="InterPro" id="IPR024083">
    <property type="entry name" value="Fumarase/histidase_N"/>
</dbReference>
<dbReference type="GO" id="GO:0004056">
    <property type="term" value="F:argininosuccinate lyase activity"/>
    <property type="evidence" value="ECO:0007669"/>
    <property type="project" value="UniProtKB-EC"/>
</dbReference>
<dbReference type="InterPro" id="IPR009049">
    <property type="entry name" value="Argininosuccinate_lyase"/>
</dbReference>
<protein>
    <recommendedName>
        <fullName evidence="3">argininosuccinate lyase</fullName>
        <ecNumber evidence="3">4.3.2.1</ecNumber>
    </recommendedName>
</protein>
<dbReference type="AlphaFoldDB" id="A0A839EG93"/>
<evidence type="ECO:0000259" key="7">
    <source>
        <dbReference type="Pfam" id="PF14698"/>
    </source>
</evidence>
<evidence type="ECO:0000313" key="9">
    <source>
        <dbReference type="Proteomes" id="UP000549052"/>
    </source>
</evidence>
<keyword evidence="4" id="KW-0055">Arginine biosynthesis</keyword>
<gene>
    <name evidence="8" type="ORF">FHW16_002709</name>
</gene>